<proteinExistence type="predicted"/>
<comment type="caution">
    <text evidence="3">The sequence shown here is derived from an EMBL/GenBank/DDBJ whole genome shotgun (WGS) entry which is preliminary data.</text>
</comment>
<dbReference type="GO" id="GO:0005737">
    <property type="term" value="C:cytoplasm"/>
    <property type="evidence" value="ECO:0007669"/>
    <property type="project" value="TreeGrafter"/>
</dbReference>
<dbReference type="GO" id="GO:0016787">
    <property type="term" value="F:hydrolase activity"/>
    <property type="evidence" value="ECO:0007669"/>
    <property type="project" value="InterPro"/>
</dbReference>
<reference evidence="3" key="1">
    <citation type="journal article" date="2014" name="Front. Microbiol.">
        <title>High frequency of phylogenetically diverse reductive dehalogenase-homologous genes in deep subseafloor sedimentary metagenomes.</title>
        <authorList>
            <person name="Kawai M."/>
            <person name="Futagami T."/>
            <person name="Toyoda A."/>
            <person name="Takaki Y."/>
            <person name="Nishi S."/>
            <person name="Hori S."/>
            <person name="Arai W."/>
            <person name="Tsubouchi T."/>
            <person name="Morono Y."/>
            <person name="Uchiyama I."/>
            <person name="Ito T."/>
            <person name="Fujiyama A."/>
            <person name="Inagaki F."/>
            <person name="Takami H."/>
        </authorList>
    </citation>
    <scope>NUCLEOTIDE SEQUENCE</scope>
    <source>
        <strain evidence="3">Expedition CK06-06</strain>
    </source>
</reference>
<feature type="non-terminal residue" evidence="3">
    <location>
        <position position="1"/>
    </location>
</feature>
<dbReference type="InterPro" id="IPR006680">
    <property type="entry name" value="Amidohydro-rel"/>
</dbReference>
<dbReference type="GO" id="GO:0016831">
    <property type="term" value="F:carboxy-lyase activity"/>
    <property type="evidence" value="ECO:0007669"/>
    <property type="project" value="InterPro"/>
</dbReference>
<dbReference type="AlphaFoldDB" id="X1A7M4"/>
<dbReference type="GO" id="GO:0019748">
    <property type="term" value="P:secondary metabolic process"/>
    <property type="evidence" value="ECO:0007669"/>
    <property type="project" value="TreeGrafter"/>
</dbReference>
<dbReference type="Pfam" id="PF04909">
    <property type="entry name" value="Amidohydro_2"/>
    <property type="match status" value="1"/>
</dbReference>
<gene>
    <name evidence="3" type="ORF">S01H4_20645</name>
</gene>
<dbReference type="SUPFAM" id="SSF51556">
    <property type="entry name" value="Metallo-dependent hydrolases"/>
    <property type="match status" value="1"/>
</dbReference>
<sequence length="218" mass="25174">SLCSHSISFYDVERQIEEIKKGSEKFGSSIYWYIVYDPDCPMKSIKILDDYRDKINFAGVKIHPVIHNTRLDNKGYFPLWEYATGNGIVVVSHTWSPYTDNPKQYLSNPLLLESVLDNFGDLKIVLGHAGGKVPFYKEVIDFIKKYKNVYLDFSGDTFYPPIFRKVIDEVGQGRALFGTDMPMMDTRYHIINVLLADLNDGERKSIFYNNTKKLFKIG</sequence>
<dbReference type="PANTHER" id="PTHR21240">
    <property type="entry name" value="2-AMINO-3-CARBOXYLMUCONATE-6-SEMIALDEHYDE DECARBOXYLASE"/>
    <property type="match status" value="1"/>
</dbReference>
<feature type="domain" description="Amidohydrolase-related" evidence="2">
    <location>
        <begin position="48"/>
        <end position="216"/>
    </location>
</feature>
<evidence type="ECO:0000313" key="3">
    <source>
        <dbReference type="EMBL" id="GAG66132.1"/>
    </source>
</evidence>
<name>X1A7M4_9ZZZZ</name>
<keyword evidence="1" id="KW-0456">Lyase</keyword>
<dbReference type="PANTHER" id="PTHR21240:SF28">
    <property type="entry name" value="ISO-OROTATE DECARBOXYLASE (EUROFUNG)"/>
    <property type="match status" value="1"/>
</dbReference>
<organism evidence="3">
    <name type="scientific">marine sediment metagenome</name>
    <dbReference type="NCBI Taxonomy" id="412755"/>
    <lineage>
        <taxon>unclassified sequences</taxon>
        <taxon>metagenomes</taxon>
        <taxon>ecological metagenomes</taxon>
    </lineage>
</organism>
<dbReference type="InterPro" id="IPR032465">
    <property type="entry name" value="ACMSD"/>
</dbReference>
<evidence type="ECO:0000256" key="1">
    <source>
        <dbReference type="ARBA" id="ARBA00023239"/>
    </source>
</evidence>
<dbReference type="Gene3D" id="3.20.20.140">
    <property type="entry name" value="Metal-dependent hydrolases"/>
    <property type="match status" value="1"/>
</dbReference>
<evidence type="ECO:0000259" key="2">
    <source>
        <dbReference type="Pfam" id="PF04909"/>
    </source>
</evidence>
<dbReference type="EMBL" id="BART01009296">
    <property type="protein sequence ID" value="GAG66132.1"/>
    <property type="molecule type" value="Genomic_DNA"/>
</dbReference>
<accession>X1A7M4</accession>
<protein>
    <recommendedName>
        <fullName evidence="2">Amidohydrolase-related domain-containing protein</fullName>
    </recommendedName>
</protein>
<dbReference type="InterPro" id="IPR032466">
    <property type="entry name" value="Metal_Hydrolase"/>
</dbReference>